<accession>A0A2I0I630</accession>
<comment type="caution">
    <text evidence="2">The sequence shown here is derived from an EMBL/GenBank/DDBJ whole genome shotgun (WGS) entry which is preliminary data.</text>
</comment>
<sequence>MDRSKHVEVKLPEDSRDEGPTTPKFEDERWKKGTWDLNMFVENGRVDWDGIIVAAKRLWEAVCFSLNKFQFLPACDSPLLDGAATAHSFSLIISLLYHLVMSCRRSKEEKVSRAVPGSSNKPRTSSLPKLDNPLVGMDP</sequence>
<evidence type="ECO:0000256" key="1">
    <source>
        <dbReference type="SAM" id="MobiDB-lite"/>
    </source>
</evidence>
<dbReference type="EMBL" id="PGOL01003810">
    <property type="protein sequence ID" value="PKI39464.1"/>
    <property type="molecule type" value="Genomic_DNA"/>
</dbReference>
<gene>
    <name evidence="2" type="ORF">CRG98_040140</name>
</gene>
<feature type="region of interest" description="Disordered" evidence="1">
    <location>
        <begin position="1"/>
        <end position="25"/>
    </location>
</feature>
<organism evidence="2 3">
    <name type="scientific">Punica granatum</name>
    <name type="common">Pomegranate</name>
    <dbReference type="NCBI Taxonomy" id="22663"/>
    <lineage>
        <taxon>Eukaryota</taxon>
        <taxon>Viridiplantae</taxon>
        <taxon>Streptophyta</taxon>
        <taxon>Embryophyta</taxon>
        <taxon>Tracheophyta</taxon>
        <taxon>Spermatophyta</taxon>
        <taxon>Magnoliopsida</taxon>
        <taxon>eudicotyledons</taxon>
        <taxon>Gunneridae</taxon>
        <taxon>Pentapetalae</taxon>
        <taxon>rosids</taxon>
        <taxon>malvids</taxon>
        <taxon>Myrtales</taxon>
        <taxon>Lythraceae</taxon>
        <taxon>Punica</taxon>
    </lineage>
</organism>
<keyword evidence="3" id="KW-1185">Reference proteome</keyword>
<evidence type="ECO:0000313" key="3">
    <source>
        <dbReference type="Proteomes" id="UP000233551"/>
    </source>
</evidence>
<reference evidence="2 3" key="1">
    <citation type="submission" date="2017-11" db="EMBL/GenBank/DDBJ databases">
        <title>De-novo sequencing of pomegranate (Punica granatum L.) genome.</title>
        <authorList>
            <person name="Akparov Z."/>
            <person name="Amiraslanov A."/>
            <person name="Hajiyeva S."/>
            <person name="Abbasov M."/>
            <person name="Kaur K."/>
            <person name="Hamwieh A."/>
            <person name="Solovyev V."/>
            <person name="Salamov A."/>
            <person name="Braich B."/>
            <person name="Kosarev P."/>
            <person name="Mahmoud A."/>
            <person name="Hajiyev E."/>
            <person name="Babayeva S."/>
            <person name="Izzatullayeva V."/>
            <person name="Mammadov A."/>
            <person name="Mammadov A."/>
            <person name="Sharifova S."/>
            <person name="Ojaghi J."/>
            <person name="Eynullazada K."/>
            <person name="Bayramov B."/>
            <person name="Abdulazimova A."/>
            <person name="Shahmuradov I."/>
        </authorList>
    </citation>
    <scope>NUCLEOTIDE SEQUENCE [LARGE SCALE GENOMIC DNA]</scope>
    <source>
        <strain evidence="3">cv. AG2017</strain>
        <tissue evidence="2">Leaf</tissue>
    </source>
</reference>
<evidence type="ECO:0000313" key="2">
    <source>
        <dbReference type="EMBL" id="PKI39464.1"/>
    </source>
</evidence>
<dbReference type="AlphaFoldDB" id="A0A2I0I630"/>
<feature type="compositionally biased region" description="Polar residues" evidence="1">
    <location>
        <begin position="117"/>
        <end position="127"/>
    </location>
</feature>
<feature type="region of interest" description="Disordered" evidence="1">
    <location>
        <begin position="107"/>
        <end position="139"/>
    </location>
</feature>
<proteinExistence type="predicted"/>
<name>A0A2I0I630_PUNGR</name>
<protein>
    <submittedName>
        <fullName evidence="2">Uncharacterized protein</fullName>
    </submittedName>
</protein>
<dbReference type="Proteomes" id="UP000233551">
    <property type="component" value="Unassembled WGS sequence"/>
</dbReference>